<evidence type="ECO:0000259" key="6">
    <source>
        <dbReference type="Pfam" id="PF14691"/>
    </source>
</evidence>
<dbReference type="Pfam" id="PF07992">
    <property type="entry name" value="Pyr_redox_2"/>
    <property type="match status" value="1"/>
</dbReference>
<dbReference type="PANTHER" id="PTHR43100:SF1">
    <property type="entry name" value="GLUTAMATE SYNTHASE [NADPH] SMALL CHAIN"/>
    <property type="match status" value="1"/>
</dbReference>
<evidence type="ECO:0000256" key="3">
    <source>
        <dbReference type="ARBA" id="ARBA00023164"/>
    </source>
</evidence>
<feature type="domain" description="FAD/NAD(P)-binding" evidence="5">
    <location>
        <begin position="145"/>
        <end position="461"/>
    </location>
</feature>
<dbReference type="InterPro" id="IPR009051">
    <property type="entry name" value="Helical_ferredxn"/>
</dbReference>
<evidence type="ECO:0000313" key="7">
    <source>
        <dbReference type="EMBL" id="MBD1427091.1"/>
    </source>
</evidence>
<comment type="pathway">
    <text evidence="4">Amino-acid biosynthesis.</text>
</comment>
<organism evidence="7 8">
    <name type="scientific">Sphingobacterium arenae</name>
    <dbReference type="NCBI Taxonomy" id="1280598"/>
    <lineage>
        <taxon>Bacteria</taxon>
        <taxon>Pseudomonadati</taxon>
        <taxon>Bacteroidota</taxon>
        <taxon>Sphingobacteriia</taxon>
        <taxon>Sphingobacteriales</taxon>
        <taxon>Sphingobacteriaceae</taxon>
        <taxon>Sphingobacterium</taxon>
    </lineage>
</organism>
<dbReference type="RefSeq" id="WP_190310247.1">
    <property type="nucleotide sequence ID" value="NZ_JACNYK010000005.1"/>
</dbReference>
<keyword evidence="1" id="KW-0028">Amino-acid biosynthesis</keyword>
<sequence>MGKPTGFLEFERVLPQKESVESRKQNYQEFVHSYTDDQLNHQAARCMNCGIPFCHSGCPLGNVIPEFNDAVYDARWEEAYNILVSTNNFPEFTGRICPAPCEAACVLGINKPPVAIEEIEKHIIEIAYKKNYVQPNKNYIKTGKRVAVVGSGPAGLAAAAQLNKAGHDIVVYERDDKVGGLLRYGIPDFKLDKSVIDRRVEVMEQSGVVFKTNAEVGVNVPASELQDYDAVVLAGGSTIPRNLPIPGRELKGVHYAMEFLKQQNKRVGNSPVEVEEILATDKNVLVIGGGDTGSDCVGTSNRHGAKSVTQFELMPQPPQERTAAMPWPTYPMLLKTTTSHEEGCQRNWGVSTKAFLGDDKGHLRAALIVDLEWETDALGRPTKFKEIEGSEREIPCELVTLAMGFLHPQHEGLLQQLGVKLDGRGNVEAREGEFKASADKVFVAGDMRRGQSLVVWAISEGRECARKVDEFLMGYSELECKDQAVSYA</sequence>
<proteinExistence type="predicted"/>
<keyword evidence="3" id="KW-0314">Glutamate biosynthesis</keyword>
<dbReference type="InterPro" id="IPR028261">
    <property type="entry name" value="DPD_II"/>
</dbReference>
<dbReference type="Pfam" id="PF14691">
    <property type="entry name" value="Fer4_20"/>
    <property type="match status" value="1"/>
</dbReference>
<evidence type="ECO:0000313" key="8">
    <source>
        <dbReference type="Proteomes" id="UP000606494"/>
    </source>
</evidence>
<dbReference type="NCBIfam" id="TIGR01317">
    <property type="entry name" value="GOGAT_sm_gam"/>
    <property type="match status" value="1"/>
</dbReference>
<protein>
    <submittedName>
        <fullName evidence="7">Glutamate synthase subunit beta</fullName>
    </submittedName>
</protein>
<keyword evidence="8" id="KW-1185">Reference proteome</keyword>
<dbReference type="PRINTS" id="PR00419">
    <property type="entry name" value="ADXRDTASE"/>
</dbReference>
<name>A0ABR7Y710_9SPHI</name>
<accession>A0ABR7Y710</accession>
<dbReference type="InterPro" id="IPR051394">
    <property type="entry name" value="Glutamate_Synthase"/>
</dbReference>
<dbReference type="InterPro" id="IPR036188">
    <property type="entry name" value="FAD/NAD-bd_sf"/>
</dbReference>
<keyword evidence="2" id="KW-0560">Oxidoreductase</keyword>
<evidence type="ECO:0000256" key="4">
    <source>
        <dbReference type="ARBA" id="ARBA00029440"/>
    </source>
</evidence>
<dbReference type="EMBL" id="JACNYK010000005">
    <property type="protein sequence ID" value="MBD1427091.1"/>
    <property type="molecule type" value="Genomic_DNA"/>
</dbReference>
<evidence type="ECO:0000256" key="1">
    <source>
        <dbReference type="ARBA" id="ARBA00022605"/>
    </source>
</evidence>
<feature type="domain" description="Dihydroprymidine dehydrogenase" evidence="6">
    <location>
        <begin position="23"/>
        <end position="131"/>
    </location>
</feature>
<comment type="caution">
    <text evidence="7">The sequence shown here is derived from an EMBL/GenBank/DDBJ whole genome shotgun (WGS) entry which is preliminary data.</text>
</comment>
<dbReference type="InterPro" id="IPR006005">
    <property type="entry name" value="Glut_synth_ssu1"/>
</dbReference>
<dbReference type="InterPro" id="IPR023753">
    <property type="entry name" value="FAD/NAD-binding_dom"/>
</dbReference>
<dbReference type="SUPFAM" id="SSF51971">
    <property type="entry name" value="Nucleotide-binding domain"/>
    <property type="match status" value="2"/>
</dbReference>
<evidence type="ECO:0000256" key="2">
    <source>
        <dbReference type="ARBA" id="ARBA00023002"/>
    </source>
</evidence>
<dbReference type="Proteomes" id="UP000606494">
    <property type="component" value="Unassembled WGS sequence"/>
</dbReference>
<dbReference type="Gene3D" id="3.50.50.60">
    <property type="entry name" value="FAD/NAD(P)-binding domain"/>
    <property type="match status" value="2"/>
</dbReference>
<gene>
    <name evidence="7" type="ORF">H8B17_16040</name>
</gene>
<dbReference type="SUPFAM" id="SSF46548">
    <property type="entry name" value="alpha-helical ferredoxin"/>
    <property type="match status" value="1"/>
</dbReference>
<evidence type="ECO:0000259" key="5">
    <source>
        <dbReference type="Pfam" id="PF07992"/>
    </source>
</evidence>
<dbReference type="PANTHER" id="PTHR43100">
    <property type="entry name" value="GLUTAMATE SYNTHASE [NADPH] SMALL CHAIN"/>
    <property type="match status" value="1"/>
</dbReference>
<dbReference type="Gene3D" id="1.10.1060.10">
    <property type="entry name" value="Alpha-helical ferredoxin"/>
    <property type="match status" value="1"/>
</dbReference>
<reference evidence="7 8" key="1">
    <citation type="submission" date="2020-08" db="EMBL/GenBank/DDBJ databases">
        <title>Sphingobacterium sp. DN00404 isolated from aquaculture water.</title>
        <authorList>
            <person name="Zhang M."/>
        </authorList>
    </citation>
    <scope>NUCLEOTIDE SEQUENCE [LARGE SCALE GENOMIC DNA]</scope>
    <source>
        <strain evidence="7 8">KCTC 32294</strain>
    </source>
</reference>